<reference evidence="2 3" key="1">
    <citation type="journal article" date="2023" name="Microb. Genom.">
        <title>Mesoterricola silvestris gen. nov., sp. nov., Mesoterricola sediminis sp. nov., Geothrix oryzae sp. nov., Geothrix edaphica sp. nov., Geothrix rubra sp. nov., and Geothrix limicola sp. nov., six novel members of Acidobacteriota isolated from soils.</title>
        <authorList>
            <person name="Weisberg A.J."/>
            <person name="Pearce E."/>
            <person name="Kramer C.G."/>
            <person name="Chang J.H."/>
            <person name="Clarke C.R."/>
        </authorList>
    </citation>
    <scope>NUCLEOTIDE SEQUENCE [LARGE SCALE GENOMIC DNA]</scope>
    <source>
        <strain evidence="2 3">NB05-1H</strain>
    </source>
</reference>
<dbReference type="Proteomes" id="UP001272987">
    <property type="component" value="Unassembled WGS sequence"/>
</dbReference>
<evidence type="ECO:0000256" key="1">
    <source>
        <dbReference type="SAM" id="MobiDB-lite"/>
    </source>
</evidence>
<comment type="caution">
    <text evidence="2">The sequence shown here is derived from an EMBL/GenBank/DDBJ whole genome shotgun (WGS) entry which is preliminary data.</text>
</comment>
<proteinExistence type="predicted"/>
<evidence type="ECO:0000313" key="3">
    <source>
        <dbReference type="Proteomes" id="UP001272987"/>
    </source>
</evidence>
<sequence>MTTHQGEDAAAGPAVDEAEATARALKAQLFDQAQEPGKPCPCGESDELHGEECDCEDGAVLVHTMRIAGSTDDVTLWEDTFRCSWGCNEYTQKVTLTHAPWGVRETVTDHRGTYDRIRVFSGIYHGQEEHGIGVP</sequence>
<organism evidence="2 3">
    <name type="scientific">Streptomyces acidiscabies</name>
    <dbReference type="NCBI Taxonomy" id="42234"/>
    <lineage>
        <taxon>Bacteria</taxon>
        <taxon>Bacillati</taxon>
        <taxon>Actinomycetota</taxon>
        <taxon>Actinomycetes</taxon>
        <taxon>Kitasatosporales</taxon>
        <taxon>Streptomycetaceae</taxon>
        <taxon>Streptomyces</taxon>
    </lineage>
</organism>
<protein>
    <submittedName>
        <fullName evidence="2">Uncharacterized protein</fullName>
    </submittedName>
</protein>
<accession>A0ABU4MC46</accession>
<feature type="region of interest" description="Disordered" evidence="1">
    <location>
        <begin position="1"/>
        <end position="23"/>
    </location>
</feature>
<keyword evidence="3" id="KW-1185">Reference proteome</keyword>
<name>A0ABU4MC46_9ACTN</name>
<dbReference type="EMBL" id="JARAWP010000046">
    <property type="protein sequence ID" value="MDX3025397.1"/>
    <property type="molecule type" value="Genomic_DNA"/>
</dbReference>
<evidence type="ECO:0000313" key="2">
    <source>
        <dbReference type="EMBL" id="MDX3025397.1"/>
    </source>
</evidence>
<dbReference type="RefSeq" id="WP_319167543.1">
    <property type="nucleotide sequence ID" value="NZ_JARAWP010000046.1"/>
</dbReference>
<gene>
    <name evidence="2" type="ORF">PV666_47165</name>
</gene>